<dbReference type="KEGG" id="jeo:JMA_19840"/>
<comment type="subcellular location">
    <subcellularLocation>
        <location evidence="4 18">Cytoplasm</location>
    </subcellularLocation>
</comment>
<name>A0A0B5AME9_9BACL</name>
<evidence type="ECO:0000256" key="11">
    <source>
        <dbReference type="ARBA" id="ARBA00022723"/>
    </source>
</evidence>
<evidence type="ECO:0000256" key="18">
    <source>
        <dbReference type="HAMAP-Rule" id="MF_00110"/>
    </source>
</evidence>
<evidence type="ECO:0000256" key="7">
    <source>
        <dbReference type="ARBA" id="ARBA00013031"/>
    </source>
</evidence>
<dbReference type="PANTHER" id="PTHR43622:SF7">
    <property type="entry name" value="3-DEHYDROQUINATE SYNTHASE, CHLOROPLASTIC"/>
    <property type="match status" value="1"/>
</dbReference>
<evidence type="ECO:0000256" key="9">
    <source>
        <dbReference type="ARBA" id="ARBA00022490"/>
    </source>
</evidence>
<dbReference type="Pfam" id="PF24621">
    <property type="entry name" value="DHQS_C"/>
    <property type="match status" value="1"/>
</dbReference>
<comment type="cofactor">
    <cofactor evidence="2 18">
        <name>NAD(+)</name>
        <dbReference type="ChEBI" id="CHEBI:57540"/>
    </cofactor>
</comment>
<keyword evidence="10 18" id="KW-0028">Amino-acid biosynthesis</keyword>
<feature type="binding site" evidence="18">
    <location>
        <begin position="126"/>
        <end position="127"/>
    </location>
    <ligand>
        <name>NAD(+)</name>
        <dbReference type="ChEBI" id="CHEBI:57540"/>
    </ligand>
</feature>
<keyword evidence="16 18" id="KW-0456">Lyase</keyword>
<evidence type="ECO:0000256" key="12">
    <source>
        <dbReference type="ARBA" id="ARBA00022741"/>
    </source>
</evidence>
<dbReference type="GO" id="GO:0008652">
    <property type="term" value="P:amino acid biosynthetic process"/>
    <property type="evidence" value="ECO:0007669"/>
    <property type="project" value="UniProtKB-KW"/>
</dbReference>
<comment type="function">
    <text evidence="18">Catalyzes the conversion of 3-deoxy-D-arabino-heptulosonate 7-phosphate (DAHP) to dehydroquinate (DHQ).</text>
</comment>
<keyword evidence="13 18" id="KW-0862">Zinc</keyword>
<evidence type="ECO:0000259" key="19">
    <source>
        <dbReference type="Pfam" id="PF01761"/>
    </source>
</evidence>
<keyword evidence="12 18" id="KW-0547">Nucleotide-binding</keyword>
<feature type="domain" description="3-dehydroquinate synthase N-terminal" evidence="19">
    <location>
        <begin position="64"/>
        <end position="175"/>
    </location>
</feature>
<feature type="binding site" evidence="18">
    <location>
        <begin position="165"/>
        <end position="168"/>
    </location>
    <ligand>
        <name>NAD(+)</name>
        <dbReference type="ChEBI" id="CHEBI:57540"/>
    </ligand>
</feature>
<dbReference type="UniPathway" id="UPA00053">
    <property type="reaction ID" value="UER00085"/>
</dbReference>
<comment type="pathway">
    <text evidence="5 18">Metabolic intermediate biosynthesis; chorismate biosynthesis; chorismate from D-erythrose 4-phosphate and phosphoenolpyruvate: step 2/7.</text>
</comment>
<dbReference type="FunFam" id="3.40.50.1970:FF:000007">
    <property type="entry name" value="Pentafunctional AROM polypeptide"/>
    <property type="match status" value="1"/>
</dbReference>
<dbReference type="Gene3D" id="1.20.1090.10">
    <property type="entry name" value="Dehydroquinate synthase-like - alpha domain"/>
    <property type="match status" value="1"/>
</dbReference>
<organism evidence="21 22">
    <name type="scientific">Jeotgalibacillus malaysiensis</name>
    <dbReference type="NCBI Taxonomy" id="1508404"/>
    <lineage>
        <taxon>Bacteria</taxon>
        <taxon>Bacillati</taxon>
        <taxon>Bacillota</taxon>
        <taxon>Bacilli</taxon>
        <taxon>Bacillales</taxon>
        <taxon>Caryophanaceae</taxon>
        <taxon>Jeotgalibacillus</taxon>
    </lineage>
</organism>
<evidence type="ECO:0000256" key="6">
    <source>
        <dbReference type="ARBA" id="ARBA00005412"/>
    </source>
</evidence>
<dbReference type="EMBL" id="CP009416">
    <property type="protein sequence ID" value="AJD91301.1"/>
    <property type="molecule type" value="Genomic_DNA"/>
</dbReference>
<dbReference type="Pfam" id="PF01761">
    <property type="entry name" value="DHQ_synthase"/>
    <property type="match status" value="1"/>
</dbReference>
<dbReference type="GO" id="GO:0009073">
    <property type="term" value="P:aromatic amino acid family biosynthetic process"/>
    <property type="evidence" value="ECO:0007669"/>
    <property type="project" value="UniProtKB-KW"/>
</dbReference>
<feature type="binding site" evidence="18">
    <location>
        <position position="138"/>
    </location>
    <ligand>
        <name>NAD(+)</name>
        <dbReference type="ChEBI" id="CHEBI:57540"/>
    </ligand>
</feature>
<evidence type="ECO:0000256" key="1">
    <source>
        <dbReference type="ARBA" id="ARBA00001393"/>
    </source>
</evidence>
<dbReference type="InterPro" id="IPR016037">
    <property type="entry name" value="DHQ_synth_AroB"/>
</dbReference>
<dbReference type="PANTHER" id="PTHR43622">
    <property type="entry name" value="3-DEHYDROQUINATE SYNTHASE"/>
    <property type="match status" value="1"/>
</dbReference>
<dbReference type="GO" id="GO:0009423">
    <property type="term" value="P:chorismate biosynthetic process"/>
    <property type="evidence" value="ECO:0007669"/>
    <property type="project" value="UniProtKB-UniRule"/>
</dbReference>
<dbReference type="InterPro" id="IPR056179">
    <property type="entry name" value="DHQS_C"/>
</dbReference>
<comment type="caution">
    <text evidence="18">Lacks conserved residue(s) required for the propagation of feature annotation.</text>
</comment>
<dbReference type="GO" id="GO:0005737">
    <property type="term" value="C:cytoplasm"/>
    <property type="evidence" value="ECO:0007669"/>
    <property type="project" value="UniProtKB-SubCell"/>
</dbReference>
<dbReference type="EC" id="4.2.3.4" evidence="7 18"/>
<evidence type="ECO:0000256" key="5">
    <source>
        <dbReference type="ARBA" id="ARBA00004661"/>
    </source>
</evidence>
<dbReference type="HAMAP" id="MF_00110">
    <property type="entry name" value="DHQ_synthase"/>
    <property type="match status" value="1"/>
</dbReference>
<sequence length="358" mass="39941">MERLTIHAAQPYEVLIGEHALGEVNKLIQDLQPKVSSVLLLIDEKVYQLHQQTVEQNLPHDALYVLPQGEKAKTFSVYEKAMGAALEAGLDRHSLIIACGGGAAGDLAGFTAATYMRGIRYIQVPTTILAHDSAVGGKTAINHPFGKNMTGAFHQPSAVVYDSLFLSTLPLREIRSGFAEVIKHALIADPEFLKELIDHVKDLKEIDESFLLYALKKGIQIKGEIVRQDEREQNVRAYLNFGHTYGHAVEAWSGFGDKLHGESVMIGMVYALLLSERKTSLDFNTDEFIGWVKSLSYEIHIDAPFGELLALMKKDKKNLNQMIRFVLLKTVGQPVLTKVEPSELEYIHHSLKRKGEIQ</sequence>
<dbReference type="InterPro" id="IPR050071">
    <property type="entry name" value="Dehydroquinate_synthase"/>
</dbReference>
<keyword evidence="14 18" id="KW-0520">NAD</keyword>
<evidence type="ECO:0000313" key="22">
    <source>
        <dbReference type="Proteomes" id="UP000031449"/>
    </source>
</evidence>
<evidence type="ECO:0000259" key="20">
    <source>
        <dbReference type="Pfam" id="PF24621"/>
    </source>
</evidence>
<proteinExistence type="inferred from homology"/>
<dbReference type="STRING" id="1508404.JMA_19840"/>
<evidence type="ECO:0000256" key="2">
    <source>
        <dbReference type="ARBA" id="ARBA00001911"/>
    </source>
</evidence>
<keyword evidence="15 18" id="KW-0057">Aromatic amino acid biosynthesis</keyword>
<evidence type="ECO:0000256" key="16">
    <source>
        <dbReference type="ARBA" id="ARBA00023239"/>
    </source>
</evidence>
<dbReference type="AlphaFoldDB" id="A0A0B5AME9"/>
<feature type="binding site" evidence="18">
    <location>
        <position position="260"/>
    </location>
    <ligand>
        <name>Zn(2+)</name>
        <dbReference type="ChEBI" id="CHEBI:29105"/>
    </ligand>
</feature>
<evidence type="ECO:0000256" key="10">
    <source>
        <dbReference type="ARBA" id="ARBA00022605"/>
    </source>
</evidence>
<dbReference type="GO" id="GO:0003856">
    <property type="term" value="F:3-dehydroquinate synthase activity"/>
    <property type="evidence" value="ECO:0007669"/>
    <property type="project" value="UniProtKB-UniRule"/>
</dbReference>
<keyword evidence="17 18" id="KW-0170">Cobalt</keyword>
<dbReference type="InterPro" id="IPR030963">
    <property type="entry name" value="DHQ_synth_fam"/>
</dbReference>
<evidence type="ECO:0000256" key="13">
    <source>
        <dbReference type="ARBA" id="ARBA00022833"/>
    </source>
</evidence>
<protein>
    <recommendedName>
        <fullName evidence="8 18">3-dehydroquinate synthase</fullName>
        <shortName evidence="18">DHQS</shortName>
        <ecNumber evidence="7 18">4.2.3.4</ecNumber>
    </recommendedName>
</protein>
<dbReference type="InterPro" id="IPR030960">
    <property type="entry name" value="DHQS/DOIS_N"/>
</dbReference>
<feature type="binding site" evidence="18">
    <location>
        <position position="180"/>
    </location>
    <ligand>
        <name>Zn(2+)</name>
        <dbReference type="ChEBI" id="CHEBI:29105"/>
    </ligand>
</feature>
<dbReference type="Proteomes" id="UP000031449">
    <property type="component" value="Chromosome"/>
</dbReference>
<keyword evidence="9 18" id="KW-0963">Cytoplasm</keyword>
<dbReference type="HOGENOM" id="CLU_001201_0_1_9"/>
<dbReference type="GO" id="GO:0000166">
    <property type="term" value="F:nucleotide binding"/>
    <property type="evidence" value="ECO:0007669"/>
    <property type="project" value="UniProtKB-KW"/>
</dbReference>
<feature type="binding site" evidence="18">
    <location>
        <begin position="102"/>
        <end position="106"/>
    </location>
    <ligand>
        <name>NAD(+)</name>
        <dbReference type="ChEBI" id="CHEBI:57540"/>
    </ligand>
</feature>
<comment type="catalytic activity">
    <reaction evidence="1 18">
        <text>7-phospho-2-dehydro-3-deoxy-D-arabino-heptonate = 3-dehydroquinate + phosphate</text>
        <dbReference type="Rhea" id="RHEA:21968"/>
        <dbReference type="ChEBI" id="CHEBI:32364"/>
        <dbReference type="ChEBI" id="CHEBI:43474"/>
        <dbReference type="ChEBI" id="CHEBI:58394"/>
        <dbReference type="EC" id="4.2.3.4"/>
    </reaction>
</comment>
<dbReference type="PIRSF" id="PIRSF001455">
    <property type="entry name" value="DHQ_synth"/>
    <property type="match status" value="1"/>
</dbReference>
<dbReference type="SUPFAM" id="SSF56796">
    <property type="entry name" value="Dehydroquinate synthase-like"/>
    <property type="match status" value="1"/>
</dbReference>
<evidence type="ECO:0000313" key="21">
    <source>
        <dbReference type="EMBL" id="AJD91301.1"/>
    </source>
</evidence>
<keyword evidence="22" id="KW-1185">Reference proteome</keyword>
<evidence type="ECO:0000256" key="14">
    <source>
        <dbReference type="ARBA" id="ARBA00023027"/>
    </source>
</evidence>
<feature type="binding site" evidence="18">
    <location>
        <position position="243"/>
    </location>
    <ligand>
        <name>Zn(2+)</name>
        <dbReference type="ChEBI" id="CHEBI:29105"/>
    </ligand>
</feature>
<comment type="cofactor">
    <cofactor evidence="18">
        <name>Co(2+)</name>
        <dbReference type="ChEBI" id="CHEBI:48828"/>
    </cofactor>
    <cofactor evidence="18">
        <name>Zn(2+)</name>
        <dbReference type="ChEBI" id="CHEBI:29105"/>
    </cofactor>
    <text evidence="18">Binds 1 divalent metal cation per subunit. Can use either Co(2+) or Zn(2+).</text>
</comment>
<evidence type="ECO:0000256" key="3">
    <source>
        <dbReference type="ARBA" id="ARBA00001947"/>
    </source>
</evidence>
<dbReference type="NCBIfam" id="TIGR01357">
    <property type="entry name" value="aroB"/>
    <property type="match status" value="1"/>
</dbReference>
<evidence type="ECO:0000256" key="4">
    <source>
        <dbReference type="ARBA" id="ARBA00004496"/>
    </source>
</evidence>
<dbReference type="GO" id="GO:0046872">
    <property type="term" value="F:metal ion binding"/>
    <property type="evidence" value="ECO:0007669"/>
    <property type="project" value="UniProtKB-KW"/>
</dbReference>
<comment type="similarity">
    <text evidence="6 18">Belongs to the sugar phosphate cyclases superfamily. Dehydroquinate synthase family.</text>
</comment>
<dbReference type="CDD" id="cd08195">
    <property type="entry name" value="DHQS"/>
    <property type="match status" value="1"/>
</dbReference>
<evidence type="ECO:0000256" key="17">
    <source>
        <dbReference type="ARBA" id="ARBA00023285"/>
    </source>
</evidence>
<accession>A0A0B5AME9</accession>
<reference evidence="21 22" key="1">
    <citation type="submission" date="2014-08" db="EMBL/GenBank/DDBJ databases">
        <title>Complete genome of a marine bacteria Jeotgalibacillus malaysiensis.</title>
        <authorList>
            <person name="Yaakop A.S."/>
            <person name="Chan K.-G."/>
            <person name="Goh K.M."/>
        </authorList>
    </citation>
    <scope>NUCLEOTIDE SEQUENCE [LARGE SCALE GENOMIC DNA]</scope>
    <source>
        <strain evidence="21 22">D5</strain>
    </source>
</reference>
<comment type="cofactor">
    <cofactor evidence="3">
        <name>Zn(2+)</name>
        <dbReference type="ChEBI" id="CHEBI:29105"/>
    </cofactor>
</comment>
<keyword evidence="11 18" id="KW-0479">Metal-binding</keyword>
<dbReference type="OrthoDB" id="9806583at2"/>
<feature type="domain" description="3-dehydroquinate synthase C-terminal" evidence="20">
    <location>
        <begin position="177"/>
        <end position="318"/>
    </location>
</feature>
<evidence type="ECO:0000256" key="8">
    <source>
        <dbReference type="ARBA" id="ARBA00017684"/>
    </source>
</evidence>
<gene>
    <name evidence="18" type="primary">aroB</name>
    <name evidence="21" type="ORF">JMA_19840</name>
</gene>
<evidence type="ECO:0000256" key="15">
    <source>
        <dbReference type="ARBA" id="ARBA00023141"/>
    </source>
</evidence>
<feature type="binding site" evidence="18">
    <location>
        <position position="147"/>
    </location>
    <ligand>
        <name>NAD(+)</name>
        <dbReference type="ChEBI" id="CHEBI:57540"/>
    </ligand>
</feature>
<dbReference type="Gene3D" id="3.40.50.1970">
    <property type="match status" value="1"/>
</dbReference>